<evidence type="ECO:0000313" key="2">
    <source>
        <dbReference type="Proteomes" id="UP000095759"/>
    </source>
</evidence>
<dbReference type="AlphaFoldDB" id="A0A1E5P4W1"/>
<reference evidence="1 2" key="1">
    <citation type="submission" date="2016-08" db="EMBL/GenBank/DDBJ databases">
        <title>Complete genome sequence of Streptomyces agglomeratus strain 6-3-2, a novel anti-MRSA actinomycete isolated from Wuli of Tebit, China.</title>
        <authorList>
            <person name="Chen X."/>
        </authorList>
    </citation>
    <scope>NUCLEOTIDE SEQUENCE [LARGE SCALE GENOMIC DNA]</scope>
    <source>
        <strain evidence="1 2">6-3-2</strain>
    </source>
</reference>
<sequence length="82" mass="9006">MAAQGEEAVVDADLVEVEDLGEQSGQDLFVQVAGCAVGVAGEFRLGQCPPVQLAVHRQRQRVKDHHCRRHHELRQLGGQELP</sequence>
<accession>A0A1E5P4W1</accession>
<dbReference type="AntiFam" id="ANF00178">
    <property type="entry name" value="Shadow ORF (opposite dhbF)"/>
</dbReference>
<dbReference type="Proteomes" id="UP000095759">
    <property type="component" value="Unassembled WGS sequence"/>
</dbReference>
<keyword evidence="2" id="KW-1185">Reference proteome</keyword>
<organism evidence="1 2">
    <name type="scientific">Streptomyces agglomeratus</name>
    <dbReference type="NCBI Taxonomy" id="285458"/>
    <lineage>
        <taxon>Bacteria</taxon>
        <taxon>Bacillati</taxon>
        <taxon>Actinomycetota</taxon>
        <taxon>Actinomycetes</taxon>
        <taxon>Kitasatosporales</taxon>
        <taxon>Streptomycetaceae</taxon>
        <taxon>Streptomyces</taxon>
    </lineage>
</organism>
<evidence type="ECO:0000313" key="1">
    <source>
        <dbReference type="EMBL" id="OEJ24569.1"/>
    </source>
</evidence>
<name>A0A1E5P4W1_9ACTN</name>
<gene>
    <name evidence="1" type="ORF">AS594_08770</name>
</gene>
<protein>
    <submittedName>
        <fullName evidence="1">Uncharacterized protein</fullName>
    </submittedName>
</protein>
<proteinExistence type="predicted"/>
<dbReference type="EMBL" id="MEHJ01000001">
    <property type="protein sequence ID" value="OEJ24569.1"/>
    <property type="molecule type" value="Genomic_DNA"/>
</dbReference>
<comment type="caution">
    <text evidence="1">The sequence shown here is derived from an EMBL/GenBank/DDBJ whole genome shotgun (WGS) entry which is preliminary data.</text>
</comment>